<feature type="domain" description="ABC transporter" evidence="9">
    <location>
        <begin position="259"/>
        <end position="504"/>
    </location>
</feature>
<dbReference type="PANTHER" id="PTHR43790:SF3">
    <property type="entry name" value="D-ALLOSE IMPORT ATP-BINDING PROTEIN ALSA-RELATED"/>
    <property type="match status" value="1"/>
</dbReference>
<dbReference type="InterPro" id="IPR003593">
    <property type="entry name" value="AAA+_ATPase"/>
</dbReference>
<keyword evidence="11" id="KW-1185">Reference proteome</keyword>
<dbReference type="SUPFAM" id="SSF52540">
    <property type="entry name" value="P-loop containing nucleoside triphosphate hydrolases"/>
    <property type="match status" value="2"/>
</dbReference>
<dbReference type="EC" id="3.6.3.17" evidence="10"/>
<dbReference type="PANTHER" id="PTHR43790">
    <property type="entry name" value="CARBOHYDRATE TRANSPORT ATP-BINDING PROTEIN MG119-RELATED"/>
    <property type="match status" value="1"/>
</dbReference>
<evidence type="ECO:0000313" key="11">
    <source>
        <dbReference type="Proteomes" id="UP000270743"/>
    </source>
</evidence>
<dbReference type="GO" id="GO:0016887">
    <property type="term" value="F:ATP hydrolysis activity"/>
    <property type="evidence" value="ECO:0007669"/>
    <property type="project" value="InterPro"/>
</dbReference>
<organism evidence="10 11">
    <name type="scientific">Paracoccus haematequi</name>
    <dbReference type="NCBI Taxonomy" id="2491866"/>
    <lineage>
        <taxon>Bacteria</taxon>
        <taxon>Pseudomonadati</taxon>
        <taxon>Pseudomonadota</taxon>
        <taxon>Alphaproteobacteria</taxon>
        <taxon>Rhodobacterales</taxon>
        <taxon>Paracoccaceae</taxon>
        <taxon>Paracoccus</taxon>
    </lineage>
</organism>
<dbReference type="InterPro" id="IPR017871">
    <property type="entry name" value="ABC_transporter-like_CS"/>
</dbReference>
<dbReference type="InterPro" id="IPR003439">
    <property type="entry name" value="ABC_transporter-like_ATP-bd"/>
</dbReference>
<keyword evidence="7" id="KW-1278">Translocase</keyword>
<evidence type="ECO:0000259" key="9">
    <source>
        <dbReference type="PROSITE" id="PS50893"/>
    </source>
</evidence>
<keyword evidence="3" id="KW-0762">Sugar transport</keyword>
<evidence type="ECO:0000256" key="7">
    <source>
        <dbReference type="ARBA" id="ARBA00022967"/>
    </source>
</evidence>
<keyword evidence="5" id="KW-0547">Nucleotide-binding</keyword>
<evidence type="ECO:0000313" key="10">
    <source>
        <dbReference type="EMBL" id="VDS09757.1"/>
    </source>
</evidence>
<sequence>MNALAPQAESEAVVSLSAACKFYGSFAALKDVSLDLRRGEVHMLLGENGAGKSTLVSLLTGVNRLDGGDRFVRGRPAPDLRPSDARAAGIDAVLQDFSLAPALSVAENFGLGREPLRGGLLDHGALHRRTRAALDRLGLHLDPETRVETLSRAEQQLLEIARALDGVPGVLILDEPTAALSHDESERLFRIVDRLRAEGWAILYISHRMEEIRRLGDVVTILRDGRQTGHYRLSEVTNERMIADMVGREMDHFYPQSPHRPGPVLLETRDLRAGPVKGVSIRVRAGEVVGLGGLVGCGKAEVARAVFGLLPTESGRIVLDGQEIADPSPAGLLSRGLVYLPQDRRGEALALGRSIAENMQIEVLADPGYTRVGIVRAGRLRDLTAQLMQRLGIAPAVPGLAVGSLSGGNQQKVVLGRALSRARRVFIFDEPTAGVDVGARLDFYRQLERLVAEGAAVLLITSDLQELVHLAHRAYVMHEGHLVADLPKASLNEKTVVAHAFGDQTHQGNTQ</sequence>
<gene>
    <name evidence="10" type="primary">rbsA_8</name>
    <name evidence="10" type="ORF">PARHAE_02964</name>
</gene>
<keyword evidence="6 10" id="KW-0067">ATP-binding</keyword>
<name>A0A3S4ETC1_9RHOB</name>
<protein>
    <submittedName>
        <fullName evidence="10">Ribose import ATP-binding protein RbsA</fullName>
        <ecNumber evidence="10">3.6.3.17</ecNumber>
    </submittedName>
</protein>
<dbReference type="InterPro" id="IPR027417">
    <property type="entry name" value="P-loop_NTPase"/>
</dbReference>
<dbReference type="PROSITE" id="PS00211">
    <property type="entry name" value="ABC_TRANSPORTER_1"/>
    <property type="match status" value="1"/>
</dbReference>
<feature type="domain" description="ABC transporter" evidence="9">
    <location>
        <begin position="14"/>
        <end position="249"/>
    </location>
</feature>
<dbReference type="Gene3D" id="3.40.50.300">
    <property type="entry name" value="P-loop containing nucleotide triphosphate hydrolases"/>
    <property type="match status" value="2"/>
</dbReference>
<evidence type="ECO:0000256" key="6">
    <source>
        <dbReference type="ARBA" id="ARBA00022840"/>
    </source>
</evidence>
<dbReference type="Proteomes" id="UP000270743">
    <property type="component" value="Unassembled WGS sequence"/>
</dbReference>
<keyword evidence="4" id="KW-0677">Repeat</keyword>
<dbReference type="InterPro" id="IPR050107">
    <property type="entry name" value="ABC_carbohydrate_import_ATPase"/>
</dbReference>
<accession>A0A3S4ETC1</accession>
<evidence type="ECO:0000256" key="5">
    <source>
        <dbReference type="ARBA" id="ARBA00022741"/>
    </source>
</evidence>
<keyword evidence="10" id="KW-0378">Hydrolase</keyword>
<dbReference type="Pfam" id="PF00005">
    <property type="entry name" value="ABC_tran"/>
    <property type="match status" value="2"/>
</dbReference>
<evidence type="ECO:0000256" key="3">
    <source>
        <dbReference type="ARBA" id="ARBA00022597"/>
    </source>
</evidence>
<evidence type="ECO:0000256" key="4">
    <source>
        <dbReference type="ARBA" id="ARBA00022737"/>
    </source>
</evidence>
<evidence type="ECO:0000256" key="1">
    <source>
        <dbReference type="ARBA" id="ARBA00022448"/>
    </source>
</evidence>
<proteinExistence type="predicted"/>
<dbReference type="CDD" id="cd03216">
    <property type="entry name" value="ABC_Carb_Monos_I"/>
    <property type="match status" value="1"/>
</dbReference>
<dbReference type="PROSITE" id="PS50893">
    <property type="entry name" value="ABC_TRANSPORTER_2"/>
    <property type="match status" value="2"/>
</dbReference>
<dbReference type="GO" id="GO:0005524">
    <property type="term" value="F:ATP binding"/>
    <property type="evidence" value="ECO:0007669"/>
    <property type="project" value="UniProtKB-KW"/>
</dbReference>
<dbReference type="CDD" id="cd03215">
    <property type="entry name" value="ABC_Carb_Monos_II"/>
    <property type="match status" value="1"/>
</dbReference>
<keyword evidence="1" id="KW-0813">Transport</keyword>
<keyword evidence="8" id="KW-0472">Membrane</keyword>
<evidence type="ECO:0000256" key="2">
    <source>
        <dbReference type="ARBA" id="ARBA00022475"/>
    </source>
</evidence>
<evidence type="ECO:0000256" key="8">
    <source>
        <dbReference type="ARBA" id="ARBA00023136"/>
    </source>
</evidence>
<reference evidence="10 11" key="1">
    <citation type="submission" date="2018-12" db="EMBL/GenBank/DDBJ databases">
        <authorList>
            <person name="Criscuolo A."/>
        </authorList>
    </citation>
    <scope>NUCLEOTIDE SEQUENCE [LARGE SCALE GENOMIC DNA]</scope>
    <source>
        <strain evidence="10">ACIP1116241</strain>
    </source>
</reference>
<dbReference type="AlphaFoldDB" id="A0A3S4ETC1"/>
<dbReference type="EMBL" id="UZWE01000042">
    <property type="protein sequence ID" value="VDS09757.1"/>
    <property type="molecule type" value="Genomic_DNA"/>
</dbReference>
<keyword evidence="2" id="KW-1003">Cell membrane</keyword>
<dbReference type="OrthoDB" id="9805029at2"/>
<dbReference type="SMART" id="SM00382">
    <property type="entry name" value="AAA"/>
    <property type="match status" value="2"/>
</dbReference>